<dbReference type="InterPro" id="IPR036928">
    <property type="entry name" value="AS_sf"/>
</dbReference>
<dbReference type="EMBL" id="JAZHOF010000001">
    <property type="protein sequence ID" value="MEJ8570095.1"/>
    <property type="molecule type" value="Genomic_DNA"/>
</dbReference>
<evidence type="ECO:0000313" key="3">
    <source>
        <dbReference type="EMBL" id="MEJ8570095.1"/>
    </source>
</evidence>
<proteinExistence type="inferred from homology"/>
<dbReference type="PANTHER" id="PTHR11895">
    <property type="entry name" value="TRANSAMIDASE"/>
    <property type="match status" value="1"/>
</dbReference>
<evidence type="ECO:0000256" key="1">
    <source>
        <dbReference type="ARBA" id="ARBA00009199"/>
    </source>
</evidence>
<feature type="domain" description="Amidase" evidence="2">
    <location>
        <begin position="57"/>
        <end position="438"/>
    </location>
</feature>
<dbReference type="Gene3D" id="3.90.1300.10">
    <property type="entry name" value="Amidase signature (AS) domain"/>
    <property type="match status" value="1"/>
</dbReference>
<dbReference type="InterPro" id="IPR000120">
    <property type="entry name" value="Amidase"/>
</dbReference>
<dbReference type="PANTHER" id="PTHR11895:SF151">
    <property type="entry name" value="GLUTAMYL-TRNA(GLN) AMIDOTRANSFERASE SUBUNIT A"/>
    <property type="match status" value="1"/>
</dbReference>
<dbReference type="Pfam" id="PF01425">
    <property type="entry name" value="Amidase"/>
    <property type="match status" value="1"/>
</dbReference>
<protein>
    <submittedName>
        <fullName evidence="3">Amidase family protein</fullName>
    </submittedName>
</protein>
<dbReference type="SUPFAM" id="SSF75304">
    <property type="entry name" value="Amidase signature (AS) enzymes"/>
    <property type="match status" value="1"/>
</dbReference>
<dbReference type="InterPro" id="IPR023631">
    <property type="entry name" value="Amidase_dom"/>
</dbReference>
<accession>A0AAW9RPA5</accession>
<comment type="similarity">
    <text evidence="1">Belongs to the amidase family.</text>
</comment>
<evidence type="ECO:0000259" key="2">
    <source>
        <dbReference type="Pfam" id="PF01425"/>
    </source>
</evidence>
<sequence>MPSHRSPDPLRRPLRGIAAAVREGSLDPDDLAERARAAAEAAAGLNAFTVVASGGAAQRTGPLAGVPFAAKDAIATRDLPTCAASPALAGWTVGEDAAAIRLLREAGATLIGKANMHELSFGVTSNNAAFGPVRNPYAGDRIAGGSSGGSAVAVAVGAAAFALAADTGGSARIPAAHCGLTGFRPSSGRWPDAGLIKVSPTRDTIGAIVRHADDGLLLDEILTGDGAMPSVPALRDLRIGLLRAGETDDVAADLAAIVNGFVDRLRSAGAAIVELDASALFELEAQCGFPIALHEARIELMALAGDLGIGFAEFAARIASPDVRAIVGGLAESGDPQLYDTAIAVTRPALQRAYEDLFKGVDVLVMPATPLTAARIGEDDTVTLNGRQVPTFPTYARLTSPASVAGVPSVSIPVGRTADGLPVGLLVEGRAGSDRALLAAAGALGAVAEPIPDP</sequence>
<evidence type="ECO:0000313" key="4">
    <source>
        <dbReference type="Proteomes" id="UP001378188"/>
    </source>
</evidence>
<dbReference type="RefSeq" id="WP_340327834.1">
    <property type="nucleotide sequence ID" value="NZ_JAZHOF010000001.1"/>
</dbReference>
<dbReference type="GO" id="GO:0003824">
    <property type="term" value="F:catalytic activity"/>
    <property type="evidence" value="ECO:0007669"/>
    <property type="project" value="InterPro"/>
</dbReference>
<reference evidence="3 4" key="1">
    <citation type="submission" date="2024-02" db="EMBL/GenBank/DDBJ databases">
        <title>Genome analysis and characterization of Microbaculum marinisediminis sp. nov., isolated from marine sediment.</title>
        <authorList>
            <person name="Du Z.-J."/>
            <person name="Ye Y.-Q."/>
            <person name="Zhang Z.-R."/>
            <person name="Yuan S.-M."/>
            <person name="Zhang X.-Y."/>
        </authorList>
    </citation>
    <scope>NUCLEOTIDE SEQUENCE [LARGE SCALE GENOMIC DNA]</scope>
    <source>
        <strain evidence="3 4">SDUM1044001</strain>
    </source>
</reference>
<gene>
    <name evidence="3" type="ORF">V3328_01315</name>
</gene>
<dbReference type="AlphaFoldDB" id="A0AAW9RPA5"/>
<dbReference type="Proteomes" id="UP001378188">
    <property type="component" value="Unassembled WGS sequence"/>
</dbReference>
<name>A0AAW9RPA5_9HYPH</name>
<keyword evidence="4" id="KW-1185">Reference proteome</keyword>
<organism evidence="3 4">
    <name type="scientific">Microbaculum marinum</name>
    <dbReference type="NCBI Taxonomy" id="1764581"/>
    <lineage>
        <taxon>Bacteria</taxon>
        <taxon>Pseudomonadati</taxon>
        <taxon>Pseudomonadota</taxon>
        <taxon>Alphaproteobacteria</taxon>
        <taxon>Hyphomicrobiales</taxon>
        <taxon>Tepidamorphaceae</taxon>
        <taxon>Microbaculum</taxon>
    </lineage>
</organism>
<comment type="caution">
    <text evidence="3">The sequence shown here is derived from an EMBL/GenBank/DDBJ whole genome shotgun (WGS) entry which is preliminary data.</text>
</comment>